<keyword evidence="1" id="KW-0343">GTPase activation</keyword>
<feature type="region of interest" description="Disordered" evidence="2">
    <location>
        <begin position="1"/>
        <end position="34"/>
    </location>
</feature>
<evidence type="ECO:0000313" key="4">
    <source>
        <dbReference type="EMBL" id="KAI2642988.1"/>
    </source>
</evidence>
<sequence>MKVKSRDESLNTSGECDGSNDLLTGNPPSGQSKKNMKQRFLKLLPCCHVDSTSTVRQSNIEEDFELATVCYRPDSLEKMMERTKFTKTELQILYRSFKNDFVVGLSIILRGTVTDRLCWAFSLYDLNKDGCITKEKMDRNDGVITMEEFLESCQKTNQRSANPPGYIATPIFPHGPIMIKQRLTPRQRWIQTEDERWPRRRTPMGTVCNVVISQESETGGSGDGRPPIIFNPDFFVEKLRHERPEAFTELVLSNITRLIDLPGAEFSQLQGDEEPKTPNGTAAGGFFRSFNFLKRKDKGVVFGMPLTEEGIAQIYQLIVYLSKNLQVEGLFRVPGNSLRQQTLREQLNGGADIDFSSGDFHPNDVATLLKSFLGELPEPLLTHRHLHAHLKITELTLFDDQGNKTSAPDKERQIEALQLLLMLLPTANRTLLKLLLDLLYHTAKQQDKNKMSAHNLALIDLQENLKKLNSGMAFLIKHSQKIFRAPAYLREHARLQFANTKIIHSKDDLELLSVGGSPFTSACKRSGARVGLDSDNHTEEALRELCRHVTDNMPNSAKKKKLIRQLGKQSTPGTPGSANTTPTSKKHGRSRSFGGLIKKKVLGNHPAADRRGRHVSPPGKENIISDPTPVRECNYPEEREQDRGHLQDSHYCDTSSTLEERKKEKERERGGTTVERQALHKDQTKNSLERRK</sequence>
<proteinExistence type="predicted"/>
<dbReference type="InterPro" id="IPR000198">
    <property type="entry name" value="RhoGAP_dom"/>
</dbReference>
<evidence type="ECO:0000256" key="1">
    <source>
        <dbReference type="ARBA" id="ARBA00022468"/>
    </source>
</evidence>
<name>A0ABQ8KZZ1_LABRO</name>
<dbReference type="SUPFAM" id="SSF48350">
    <property type="entry name" value="GTPase activation domain, GAP"/>
    <property type="match status" value="1"/>
</dbReference>
<dbReference type="Gene3D" id="1.10.555.10">
    <property type="entry name" value="Rho GTPase activation protein"/>
    <property type="match status" value="1"/>
</dbReference>
<dbReference type="Pfam" id="PF00620">
    <property type="entry name" value="RhoGAP"/>
    <property type="match status" value="1"/>
</dbReference>
<feature type="compositionally biased region" description="Basic and acidic residues" evidence="2">
    <location>
        <begin position="634"/>
        <end position="651"/>
    </location>
</feature>
<keyword evidence="5" id="KW-1185">Reference proteome</keyword>
<feature type="compositionally biased region" description="Polar residues" evidence="2">
    <location>
        <begin position="567"/>
        <end position="583"/>
    </location>
</feature>
<feature type="compositionally biased region" description="Basic and acidic residues" evidence="2">
    <location>
        <begin position="658"/>
        <end position="670"/>
    </location>
</feature>
<dbReference type="Proteomes" id="UP000830375">
    <property type="component" value="Unassembled WGS sequence"/>
</dbReference>
<feature type="compositionally biased region" description="Polar residues" evidence="2">
    <location>
        <begin position="21"/>
        <end position="33"/>
    </location>
</feature>
<dbReference type="EMBL" id="JACTAM010002815">
    <property type="protein sequence ID" value="KAI2642988.1"/>
    <property type="molecule type" value="Genomic_DNA"/>
</dbReference>
<dbReference type="SUPFAM" id="SSF47473">
    <property type="entry name" value="EF-hand"/>
    <property type="match status" value="1"/>
</dbReference>
<dbReference type="PANTHER" id="PTHR14963:SF7">
    <property type="entry name" value="RHO GTPASE-ACTIVATING PROTEIN 19"/>
    <property type="match status" value="1"/>
</dbReference>
<feature type="domain" description="Rho-GAP" evidence="3">
    <location>
        <begin position="304"/>
        <end position="497"/>
    </location>
</feature>
<feature type="compositionally biased region" description="Basic and acidic residues" evidence="2">
    <location>
        <begin position="677"/>
        <end position="692"/>
    </location>
</feature>
<comment type="caution">
    <text evidence="4">The sequence shown here is derived from an EMBL/GenBank/DDBJ whole genome shotgun (WGS) entry which is preliminary data.</text>
</comment>
<reference evidence="4 5" key="1">
    <citation type="submission" date="2022-01" db="EMBL/GenBank/DDBJ databases">
        <title>A high-quality chromosome-level genome assembly of rohu carp, Labeo rohita.</title>
        <authorList>
            <person name="Arick M.A. II"/>
            <person name="Hsu C.-Y."/>
            <person name="Magbanua Z."/>
            <person name="Pechanova O."/>
            <person name="Grover C."/>
            <person name="Miller E."/>
            <person name="Thrash A."/>
            <person name="Ezzel L."/>
            <person name="Alam S."/>
            <person name="Benzie J."/>
            <person name="Hamilton M."/>
            <person name="Karsi A."/>
            <person name="Lawrence M.L."/>
            <person name="Peterson D.G."/>
        </authorList>
    </citation>
    <scope>NUCLEOTIDE SEQUENCE [LARGE SCALE GENOMIC DNA]</scope>
    <source>
        <strain evidence="5">BAU-BD-2019</strain>
        <tissue evidence="4">Blood</tissue>
    </source>
</reference>
<accession>A0ABQ8KZZ1</accession>
<dbReference type="InterPro" id="IPR011992">
    <property type="entry name" value="EF-hand-dom_pair"/>
</dbReference>
<evidence type="ECO:0000256" key="2">
    <source>
        <dbReference type="SAM" id="MobiDB-lite"/>
    </source>
</evidence>
<protein>
    <submittedName>
        <fullName evidence="4">Rho GTPase-activating protein 19</fullName>
    </submittedName>
</protein>
<organism evidence="4 5">
    <name type="scientific">Labeo rohita</name>
    <name type="common">Indian major carp</name>
    <name type="synonym">Cyprinus rohita</name>
    <dbReference type="NCBI Taxonomy" id="84645"/>
    <lineage>
        <taxon>Eukaryota</taxon>
        <taxon>Metazoa</taxon>
        <taxon>Chordata</taxon>
        <taxon>Craniata</taxon>
        <taxon>Vertebrata</taxon>
        <taxon>Euteleostomi</taxon>
        <taxon>Actinopterygii</taxon>
        <taxon>Neopterygii</taxon>
        <taxon>Teleostei</taxon>
        <taxon>Ostariophysi</taxon>
        <taxon>Cypriniformes</taxon>
        <taxon>Cyprinidae</taxon>
        <taxon>Labeoninae</taxon>
        <taxon>Labeonini</taxon>
        <taxon>Labeo</taxon>
    </lineage>
</organism>
<dbReference type="Gene3D" id="1.10.238.10">
    <property type="entry name" value="EF-hand"/>
    <property type="match status" value="1"/>
</dbReference>
<dbReference type="PANTHER" id="PTHR14963">
    <property type="entry name" value="RHO GTPASE ACTIVATING PROTEIN 18,19-RELATED"/>
    <property type="match status" value="1"/>
</dbReference>
<dbReference type="InterPro" id="IPR008936">
    <property type="entry name" value="Rho_GTPase_activation_prot"/>
</dbReference>
<feature type="region of interest" description="Disordered" evidence="2">
    <location>
        <begin position="549"/>
        <end position="692"/>
    </location>
</feature>
<dbReference type="PROSITE" id="PS50238">
    <property type="entry name" value="RHOGAP"/>
    <property type="match status" value="1"/>
</dbReference>
<gene>
    <name evidence="4" type="ORF">H4Q32_028901</name>
</gene>
<evidence type="ECO:0000313" key="5">
    <source>
        <dbReference type="Proteomes" id="UP000830375"/>
    </source>
</evidence>
<evidence type="ECO:0000259" key="3">
    <source>
        <dbReference type="PROSITE" id="PS50238"/>
    </source>
</evidence>
<dbReference type="SMART" id="SM00324">
    <property type="entry name" value="RhoGAP"/>
    <property type="match status" value="1"/>
</dbReference>